<feature type="region of interest" description="Disordered" evidence="2">
    <location>
        <begin position="128"/>
        <end position="164"/>
    </location>
</feature>
<evidence type="ECO:0000313" key="3">
    <source>
        <dbReference type="EMBL" id="CAH7690984.1"/>
    </source>
</evidence>
<keyword evidence="4" id="KW-1185">Reference proteome</keyword>
<comment type="caution">
    <text evidence="3">The sequence shown here is derived from an EMBL/GenBank/DDBJ whole genome shotgun (WGS) entry which is preliminary data.</text>
</comment>
<gene>
    <name evidence="3" type="ORF">PPACK8108_LOCUS26508</name>
</gene>
<dbReference type="Proteomes" id="UP001153365">
    <property type="component" value="Unassembled WGS sequence"/>
</dbReference>
<dbReference type="InterPro" id="IPR007590">
    <property type="entry name" value="Saf4/Yju2"/>
</dbReference>
<sequence length="378" mass="43769">MQGFNKYYSPDYFESDDYKKKSLNQYNGKNHGLGDRARKIKDGILITRFELPFNIWCNKCQNHIGMGVRYNAEKKKVGMYYSTPIYSFRCKCHLCDNWFEIRTDPQNTRYVVESGARQKNEEWDEVENGGIVLNRKEEGESGSDKDSFAQVEKQTTDRQIASSSKDRLEDLIEFSDSRNSDPFALSQKLRRKFRNEKAELIKHSSGDDQLRLKYSLPSNLRFVVENERDSKEIDEQTRLAQLSMESYQTDQRAKRIRTDAEIGSVKISNSRKINLRSQSAGSLSKSVQLSNLTDQILTNHRKFNDPFLSNNSRVSSNTNTLNPTSNRQQTDLDRQISIKPKEVVKGMVNLRADERLRFNQKVEPTESLSKLVCDYGSD</sequence>
<reference evidence="3" key="1">
    <citation type="submission" date="2022-06" db="EMBL/GenBank/DDBJ databases">
        <authorList>
            <consortium name="SYNGENTA / RWTH Aachen University"/>
        </authorList>
    </citation>
    <scope>NUCLEOTIDE SEQUENCE</scope>
</reference>
<protein>
    <submittedName>
        <fullName evidence="3">CWC16 protein</fullName>
    </submittedName>
</protein>
<evidence type="ECO:0000256" key="1">
    <source>
        <dbReference type="ARBA" id="ARBA00005595"/>
    </source>
</evidence>
<dbReference type="GO" id="GO:0071014">
    <property type="term" value="C:post-mRNA release spliceosomal complex"/>
    <property type="evidence" value="ECO:0007669"/>
    <property type="project" value="TreeGrafter"/>
</dbReference>
<dbReference type="AlphaFoldDB" id="A0AAV0BW07"/>
<evidence type="ECO:0000256" key="2">
    <source>
        <dbReference type="SAM" id="MobiDB-lite"/>
    </source>
</evidence>
<name>A0AAV0BW07_PHAPC</name>
<dbReference type="GO" id="GO:0000398">
    <property type="term" value="P:mRNA splicing, via spliceosome"/>
    <property type="evidence" value="ECO:0007669"/>
    <property type="project" value="InterPro"/>
</dbReference>
<feature type="region of interest" description="Disordered" evidence="2">
    <location>
        <begin position="307"/>
        <end position="330"/>
    </location>
</feature>
<proteinExistence type="inferred from homology"/>
<comment type="similarity">
    <text evidence="1">Belongs to the CWC16 family.</text>
</comment>
<dbReference type="Pfam" id="PF04502">
    <property type="entry name" value="Saf4_Yju2"/>
    <property type="match status" value="1"/>
</dbReference>
<dbReference type="EMBL" id="CALTRL010006483">
    <property type="protein sequence ID" value="CAH7690984.1"/>
    <property type="molecule type" value="Genomic_DNA"/>
</dbReference>
<evidence type="ECO:0000313" key="4">
    <source>
        <dbReference type="Proteomes" id="UP001153365"/>
    </source>
</evidence>
<dbReference type="PANTHER" id="PTHR12111:SF2">
    <property type="entry name" value="SPLICING FACTOR YJU2B-RELATED"/>
    <property type="match status" value="1"/>
</dbReference>
<dbReference type="GO" id="GO:0005684">
    <property type="term" value="C:U2-type spliceosomal complex"/>
    <property type="evidence" value="ECO:0007669"/>
    <property type="project" value="TreeGrafter"/>
</dbReference>
<accession>A0AAV0BW07</accession>
<feature type="compositionally biased region" description="Basic and acidic residues" evidence="2">
    <location>
        <begin position="134"/>
        <end position="147"/>
    </location>
</feature>
<dbReference type="PANTHER" id="PTHR12111">
    <property type="entry name" value="SPLICING FACTOR YJU2"/>
    <property type="match status" value="1"/>
</dbReference>
<feature type="compositionally biased region" description="Low complexity" evidence="2">
    <location>
        <begin position="308"/>
        <end position="326"/>
    </location>
</feature>
<organism evidence="3 4">
    <name type="scientific">Phakopsora pachyrhizi</name>
    <name type="common">Asian soybean rust disease fungus</name>
    <dbReference type="NCBI Taxonomy" id="170000"/>
    <lineage>
        <taxon>Eukaryota</taxon>
        <taxon>Fungi</taxon>
        <taxon>Dikarya</taxon>
        <taxon>Basidiomycota</taxon>
        <taxon>Pucciniomycotina</taxon>
        <taxon>Pucciniomycetes</taxon>
        <taxon>Pucciniales</taxon>
        <taxon>Phakopsoraceae</taxon>
        <taxon>Phakopsora</taxon>
    </lineage>
</organism>